<evidence type="ECO:0000259" key="2">
    <source>
        <dbReference type="Pfam" id="PF13629"/>
    </source>
</evidence>
<reference evidence="3 4" key="1">
    <citation type="submission" date="2018-04" db="EMBL/GenBank/DDBJ databases">
        <title>Genomic Encyclopedia of Archaeal and Bacterial Type Strains, Phase II (KMG-II): from individual species to whole genera.</title>
        <authorList>
            <person name="Goeker M."/>
        </authorList>
    </citation>
    <scope>NUCLEOTIDE SEQUENCE [LARGE SCALE GENOMIC DNA]</scope>
    <source>
        <strain evidence="3 4">DSM 25521</strain>
    </source>
</reference>
<proteinExistence type="predicted"/>
<feature type="chain" id="PRO_5015644402" evidence="1">
    <location>
        <begin position="34"/>
        <end position="179"/>
    </location>
</feature>
<keyword evidence="4" id="KW-1185">Reference proteome</keyword>
<dbReference type="InterPro" id="IPR032789">
    <property type="entry name" value="T2SS-T3SS_pil_N"/>
</dbReference>
<dbReference type="OrthoDB" id="9815749at2"/>
<organism evidence="3 4">
    <name type="scientific">Phreatobacter oligotrophus</name>
    <dbReference type="NCBI Taxonomy" id="1122261"/>
    <lineage>
        <taxon>Bacteria</taxon>
        <taxon>Pseudomonadati</taxon>
        <taxon>Pseudomonadota</taxon>
        <taxon>Alphaproteobacteria</taxon>
        <taxon>Hyphomicrobiales</taxon>
        <taxon>Phreatobacteraceae</taxon>
        <taxon>Phreatobacter</taxon>
    </lineage>
</organism>
<dbReference type="AlphaFoldDB" id="A0A2T4YXL9"/>
<keyword evidence="1" id="KW-0732">Signal</keyword>
<dbReference type="Proteomes" id="UP000241808">
    <property type="component" value="Unassembled WGS sequence"/>
</dbReference>
<name>A0A2T4YXL9_9HYPH</name>
<evidence type="ECO:0000313" key="3">
    <source>
        <dbReference type="EMBL" id="PTM51100.1"/>
    </source>
</evidence>
<protein>
    <submittedName>
        <fullName evidence="3">Putative type II/III system pilus formation protein</fullName>
    </submittedName>
</protein>
<feature type="domain" description="Pilus formation protein N-terminal" evidence="2">
    <location>
        <begin position="51"/>
        <end position="119"/>
    </location>
</feature>
<comment type="caution">
    <text evidence="3">The sequence shown here is derived from an EMBL/GenBank/DDBJ whole genome shotgun (WGS) entry which is preliminary data.</text>
</comment>
<gene>
    <name evidence="3" type="ORF">C8P69_11128</name>
</gene>
<evidence type="ECO:0000313" key="4">
    <source>
        <dbReference type="Proteomes" id="UP000241808"/>
    </source>
</evidence>
<dbReference type="RefSeq" id="WP_108179218.1">
    <property type="nucleotide sequence ID" value="NZ_PZZL01000011.1"/>
</dbReference>
<evidence type="ECO:0000256" key="1">
    <source>
        <dbReference type="SAM" id="SignalP"/>
    </source>
</evidence>
<accession>A0A2T4YXL9</accession>
<feature type="signal peptide" evidence="1">
    <location>
        <begin position="1"/>
        <end position="33"/>
    </location>
</feature>
<dbReference type="EMBL" id="PZZL01000011">
    <property type="protein sequence ID" value="PTM51100.1"/>
    <property type="molecule type" value="Genomic_DNA"/>
</dbReference>
<dbReference type="Pfam" id="PF13629">
    <property type="entry name" value="T2SS-T3SS_pil_N"/>
    <property type="match status" value="1"/>
</dbReference>
<sequence length="179" mass="18562">MTTPHRFQGWIPAPRLAAAFAAMALIAAPVSAAAETQLAGAPADLAAAMAQGMTITMDQARVMRLPAHVATLVIGNPLIADATVQRGGIMVLTGKSVGSTNLIALDGRGEQLLTLQVRVRAQNDSVVQVYRGVDRETYSCSPTCERTIAVGDAKAFFETALGNSRSRDGAASAGTATPR</sequence>